<dbReference type="InterPro" id="IPR006311">
    <property type="entry name" value="TAT_signal"/>
</dbReference>
<dbReference type="AlphaFoldDB" id="A0A921GQ95"/>
<dbReference type="PROSITE" id="PS51318">
    <property type="entry name" value="TAT"/>
    <property type="match status" value="1"/>
</dbReference>
<evidence type="ECO:0000256" key="1">
    <source>
        <dbReference type="SAM" id="MobiDB-lite"/>
    </source>
</evidence>
<proteinExistence type="predicted"/>
<evidence type="ECO:0008006" key="4">
    <source>
        <dbReference type="Google" id="ProtNLM"/>
    </source>
</evidence>
<feature type="compositionally biased region" description="Polar residues" evidence="1">
    <location>
        <begin position="1"/>
        <end position="22"/>
    </location>
</feature>
<evidence type="ECO:0000313" key="2">
    <source>
        <dbReference type="EMBL" id="HJF50294.1"/>
    </source>
</evidence>
<feature type="region of interest" description="Disordered" evidence="1">
    <location>
        <begin position="1"/>
        <end position="29"/>
    </location>
</feature>
<dbReference type="EMBL" id="DYWO01000328">
    <property type="protein sequence ID" value="HJF50294.1"/>
    <property type="molecule type" value="Genomic_DNA"/>
</dbReference>
<organism evidence="2 3">
    <name type="scientific">Brachybacterium paraconglomeratum</name>
    <dbReference type="NCBI Taxonomy" id="173362"/>
    <lineage>
        <taxon>Bacteria</taxon>
        <taxon>Bacillati</taxon>
        <taxon>Actinomycetota</taxon>
        <taxon>Actinomycetes</taxon>
        <taxon>Micrococcales</taxon>
        <taxon>Dermabacteraceae</taxon>
        <taxon>Brachybacterium</taxon>
    </lineage>
</organism>
<protein>
    <recommendedName>
        <fullName evidence="4">Secreted protein</fullName>
    </recommendedName>
</protein>
<reference evidence="2" key="1">
    <citation type="journal article" date="2021" name="PeerJ">
        <title>Extensive microbial diversity within the chicken gut microbiome revealed by metagenomics and culture.</title>
        <authorList>
            <person name="Gilroy R."/>
            <person name="Ravi A."/>
            <person name="Getino M."/>
            <person name="Pursley I."/>
            <person name="Horton D.L."/>
            <person name="Alikhan N.F."/>
            <person name="Baker D."/>
            <person name="Gharbi K."/>
            <person name="Hall N."/>
            <person name="Watson M."/>
            <person name="Adriaenssens E.M."/>
            <person name="Foster-Nyarko E."/>
            <person name="Jarju S."/>
            <person name="Secka A."/>
            <person name="Antonio M."/>
            <person name="Oren A."/>
            <person name="Chaudhuri R.R."/>
            <person name="La Ragione R."/>
            <person name="Hildebrand F."/>
            <person name="Pallen M.J."/>
        </authorList>
    </citation>
    <scope>NUCLEOTIDE SEQUENCE</scope>
    <source>
        <strain evidence="2">1647</strain>
    </source>
</reference>
<dbReference type="Proteomes" id="UP000775129">
    <property type="component" value="Unassembled WGS sequence"/>
</dbReference>
<name>A0A921GQ95_9MICO</name>
<comment type="caution">
    <text evidence="2">The sequence shown here is derived from an EMBL/GenBank/DDBJ whole genome shotgun (WGS) entry which is preliminary data.</text>
</comment>
<gene>
    <name evidence="2" type="ORF">K8W24_10955</name>
</gene>
<evidence type="ECO:0000313" key="3">
    <source>
        <dbReference type="Proteomes" id="UP000775129"/>
    </source>
</evidence>
<sequence length="420" mass="45459">EGRSTMSAQRHAQHSDPTTTSHPPAPRLGVDRRTLLRGAGLLGAVAATGASLAPAQAAPAPTTVDPAAFRLTADYTKYTARVEALLEQAGRASVSQVMDDANHERTPATVIDTQVHGFRFATSDENYPDAFPQGIATSRDAVGTAGNGRYDGRQVIAVSFYNNSPKSSRINLIDWDANYPNAYRRILLVEPTGTAEEPSFQDVEIHAGGIAWYGDLLYVADSAAKPGGMRVFDMSKILTTDTGGSKGQIGRVGDTFYAHNYAYVLPQVGTISSEVEAGTEPLVWSTISLDRVTRSIVMTEYRCDDSCDNYPTGTTRAVRFDFQDGGPTFAGTTTASEALEVPLHFLNGVGSHNGRWWFNSSRHKTLSYWSGEGALTTYPWVSWGQSISYWEDADGPDLLWSLTEGEGFRAVFAVKQAGYS</sequence>
<accession>A0A921GQ95</accession>
<reference evidence="2" key="2">
    <citation type="submission" date="2021-09" db="EMBL/GenBank/DDBJ databases">
        <authorList>
            <person name="Gilroy R."/>
        </authorList>
    </citation>
    <scope>NUCLEOTIDE SEQUENCE</scope>
    <source>
        <strain evidence="2">1647</strain>
    </source>
</reference>
<feature type="non-terminal residue" evidence="2">
    <location>
        <position position="1"/>
    </location>
</feature>